<evidence type="ECO:0000259" key="2">
    <source>
        <dbReference type="Pfam" id="PF13843"/>
    </source>
</evidence>
<dbReference type="EMBL" id="CAJNOJ010000326">
    <property type="protein sequence ID" value="CAF1401162.1"/>
    <property type="molecule type" value="Genomic_DNA"/>
</dbReference>
<dbReference type="AlphaFoldDB" id="A0A815KUF7"/>
<evidence type="ECO:0000313" key="5">
    <source>
        <dbReference type="Proteomes" id="UP000663828"/>
    </source>
</evidence>
<reference evidence="3" key="1">
    <citation type="submission" date="2021-02" db="EMBL/GenBank/DDBJ databases">
        <authorList>
            <person name="Nowell W R."/>
        </authorList>
    </citation>
    <scope>NUCLEOTIDE SEQUENCE</scope>
</reference>
<protein>
    <recommendedName>
        <fullName evidence="7">PiggyBac transposable element-derived protein 4-like protein</fullName>
    </recommendedName>
</protein>
<evidence type="ECO:0000313" key="6">
    <source>
        <dbReference type="Proteomes" id="UP000663852"/>
    </source>
</evidence>
<dbReference type="PANTHER" id="PTHR46599">
    <property type="entry name" value="PIGGYBAC TRANSPOSABLE ELEMENT-DERIVED PROTEIN 4"/>
    <property type="match status" value="1"/>
</dbReference>
<comment type="caution">
    <text evidence="3">The sequence shown here is derived from an EMBL/GenBank/DDBJ whole genome shotgun (WGS) entry which is preliminary data.</text>
</comment>
<dbReference type="Proteomes" id="UP000663828">
    <property type="component" value="Unassembled WGS sequence"/>
</dbReference>
<feature type="domain" description="PiggyBac transposable element-derived protein 4 C-terminal zinc-finger" evidence="1">
    <location>
        <begin position="499"/>
        <end position="536"/>
    </location>
</feature>
<dbReference type="InterPro" id="IPR032718">
    <property type="entry name" value="PGBD4_Znf_C"/>
</dbReference>
<evidence type="ECO:0000313" key="3">
    <source>
        <dbReference type="EMBL" id="CAF1401162.1"/>
    </source>
</evidence>
<dbReference type="PANTHER" id="PTHR46599:SF3">
    <property type="entry name" value="PIGGYBAC TRANSPOSABLE ELEMENT-DERIVED PROTEIN 4"/>
    <property type="match status" value="1"/>
</dbReference>
<keyword evidence="5" id="KW-1185">Reference proteome</keyword>
<evidence type="ECO:0000259" key="1">
    <source>
        <dbReference type="Pfam" id="PF13842"/>
    </source>
</evidence>
<accession>A0A815KUF7</accession>
<dbReference type="Pfam" id="PF13843">
    <property type="entry name" value="DDE_Tnp_1_7"/>
    <property type="match status" value="1"/>
</dbReference>
<dbReference type="CDD" id="cd23020">
    <property type="entry name" value="zf-HIT"/>
    <property type="match status" value="1"/>
</dbReference>
<sequence>MATSKKRHLAEKTMNNFQSDLSSEDELLGGLSSITIDSSDEELPAERHWQSGRFTPVITEFRGEPGIRSTILRGRKTPFDYFQLFFDENTMQHIVDETNRYYSQNPAGERQHMSNWYDVTSMEIHTFLAITMLTGLINKNRIQDYWSTDPLLSTPIFSQYFTRNRYQDILHYLHFSNNEDISDNNPLEKIKPIIDGLKKKFSNCVNPTQNLCIDESLMLWKGRLAFKQYIRSKRHRFGIKSFELVDCETKFILDFIVYTDSNTECQITSELGLSGSIVLEMMRRYLNKGHHLYVDNWYTSPTLFELLHRNKTGACATVRKNRKGLPPLTTKLKRGESQYSHTNILLALKWQDKREVHMLSTIHSTAYANSDKVDHLTGEEIEKPVCILDYAKNMGGIDHVDMQMSFSECIRKSVKWCKKVFFHLLDMAVYNAFVVYKLQNHLSPHLSDFRLDLIREILTKFGSQRSITIGRPPARPPSLRLTARHFPALIPQTTQLEQPRRRCVVCSSRDLRRVTQYMCPDCDVPLCIVDCFKDYHTKTNY</sequence>
<feature type="domain" description="PiggyBac transposable element-derived protein" evidence="2">
    <location>
        <begin position="77"/>
        <end position="433"/>
    </location>
</feature>
<dbReference type="InterPro" id="IPR029526">
    <property type="entry name" value="PGBD"/>
</dbReference>
<dbReference type="Proteomes" id="UP000663852">
    <property type="component" value="Unassembled WGS sequence"/>
</dbReference>
<dbReference type="OrthoDB" id="8194810at2759"/>
<dbReference type="Pfam" id="PF13842">
    <property type="entry name" value="zf-Tnp_2"/>
    <property type="match status" value="1"/>
</dbReference>
<gene>
    <name evidence="3" type="ORF">EDS130_LOCUS36016</name>
    <name evidence="4" type="ORF">XAT740_LOCUS55717</name>
</gene>
<dbReference type="Gene3D" id="3.30.60.190">
    <property type="match status" value="1"/>
</dbReference>
<proteinExistence type="predicted"/>
<evidence type="ECO:0008006" key="7">
    <source>
        <dbReference type="Google" id="ProtNLM"/>
    </source>
</evidence>
<dbReference type="EMBL" id="CAJNOR010010566">
    <property type="protein sequence ID" value="CAF1654879.1"/>
    <property type="molecule type" value="Genomic_DNA"/>
</dbReference>
<name>A0A815KUF7_ADIRI</name>
<organism evidence="3 6">
    <name type="scientific">Adineta ricciae</name>
    <name type="common">Rotifer</name>
    <dbReference type="NCBI Taxonomy" id="249248"/>
    <lineage>
        <taxon>Eukaryota</taxon>
        <taxon>Metazoa</taxon>
        <taxon>Spiralia</taxon>
        <taxon>Gnathifera</taxon>
        <taxon>Rotifera</taxon>
        <taxon>Eurotatoria</taxon>
        <taxon>Bdelloidea</taxon>
        <taxon>Adinetida</taxon>
        <taxon>Adinetidae</taxon>
        <taxon>Adineta</taxon>
    </lineage>
</organism>
<evidence type="ECO:0000313" key="4">
    <source>
        <dbReference type="EMBL" id="CAF1654879.1"/>
    </source>
</evidence>